<sequence length="289" mass="31014">MQSIILGVFASLLSAATAWVVSYSSNDYISPLWLLLGQYIVGIILSPPKLKPVAPFTLHGIRLAAGIWAFAGYYIALATPGASAADASMLLNTAPIFATFYAVKQNRARLSAILAFVGVALTIISEHKGGLHFAIWQFLALTSALAYAASFIILGLLADRGENPKTTSSVYNLLSVLVIIILIAIYRPSLPIHWWPVIVVGGIAALRIQVLTIAVTSPEASAKVSILTNLAFVWLAIAEVIQGTHYTLLQWVSMALVILGVGISPGSNAAQKNKIRNRTRRSQRTDGQH</sequence>
<feature type="transmembrane region" description="Helical" evidence="2">
    <location>
        <begin position="192"/>
        <end position="212"/>
    </location>
</feature>
<proteinExistence type="predicted"/>
<reference evidence="3 4" key="1">
    <citation type="submission" date="2014-05" db="EMBL/GenBank/DDBJ databases">
        <title>ATOL: Assembling a taxonomically balanced genome-scale reconstruction of the evolutionary history of the Enterobacteriaceae.</title>
        <authorList>
            <person name="Plunkett G.III."/>
            <person name="Neeno-Eckwall E.C."/>
            <person name="Glasner J.D."/>
            <person name="Perna N.T."/>
        </authorList>
    </citation>
    <scope>NUCLEOTIDE SEQUENCE [LARGE SCALE GENOMIC DNA]</scope>
    <source>
        <strain evidence="3 4">ATCC 33301</strain>
    </source>
</reference>
<keyword evidence="2" id="KW-0472">Membrane</keyword>
<organism evidence="3 4">
    <name type="scientific">Tatumella ptyseos ATCC 33301</name>
    <dbReference type="NCBI Taxonomy" id="1005995"/>
    <lineage>
        <taxon>Bacteria</taxon>
        <taxon>Pseudomonadati</taxon>
        <taxon>Pseudomonadota</taxon>
        <taxon>Gammaproteobacteria</taxon>
        <taxon>Enterobacterales</taxon>
        <taxon>Erwiniaceae</taxon>
        <taxon>Tatumella</taxon>
    </lineage>
</organism>
<name>A0A085JCW1_9GAMM</name>
<evidence type="ECO:0000313" key="3">
    <source>
        <dbReference type="EMBL" id="KFD18307.1"/>
    </source>
</evidence>
<feature type="transmembrane region" description="Helical" evidence="2">
    <location>
        <begin position="110"/>
        <end position="127"/>
    </location>
</feature>
<accession>A0A085JCW1</accession>
<evidence type="ECO:0000256" key="2">
    <source>
        <dbReference type="SAM" id="Phobius"/>
    </source>
</evidence>
<evidence type="ECO:0000256" key="1">
    <source>
        <dbReference type="SAM" id="MobiDB-lite"/>
    </source>
</evidence>
<feature type="transmembrane region" description="Helical" evidence="2">
    <location>
        <begin position="224"/>
        <end position="242"/>
    </location>
</feature>
<protein>
    <recommendedName>
        <fullName evidence="5">Drug/metabolite transporter (DMT) superfamily permease</fullName>
    </recommendedName>
</protein>
<keyword evidence="4" id="KW-1185">Reference proteome</keyword>
<dbReference type="Proteomes" id="UP000028602">
    <property type="component" value="Unassembled WGS sequence"/>
</dbReference>
<dbReference type="AlphaFoldDB" id="A0A085JCW1"/>
<evidence type="ECO:0008006" key="5">
    <source>
        <dbReference type="Google" id="ProtNLM"/>
    </source>
</evidence>
<dbReference type="EMBL" id="JMPR01000038">
    <property type="protein sequence ID" value="KFD18307.1"/>
    <property type="molecule type" value="Genomic_DNA"/>
</dbReference>
<feature type="transmembrane region" description="Helical" evidence="2">
    <location>
        <begin position="28"/>
        <end position="46"/>
    </location>
</feature>
<comment type="caution">
    <text evidence="3">The sequence shown here is derived from an EMBL/GenBank/DDBJ whole genome shotgun (WGS) entry which is preliminary data.</text>
</comment>
<feature type="transmembrane region" description="Helical" evidence="2">
    <location>
        <begin position="133"/>
        <end position="157"/>
    </location>
</feature>
<feature type="compositionally biased region" description="Basic residues" evidence="1">
    <location>
        <begin position="273"/>
        <end position="282"/>
    </location>
</feature>
<gene>
    <name evidence="3" type="ORF">GTPT_2497</name>
</gene>
<keyword evidence="2" id="KW-1133">Transmembrane helix</keyword>
<evidence type="ECO:0000313" key="4">
    <source>
        <dbReference type="Proteomes" id="UP000028602"/>
    </source>
</evidence>
<keyword evidence="2" id="KW-0812">Transmembrane</keyword>
<feature type="transmembrane region" description="Helical" evidence="2">
    <location>
        <begin position="248"/>
        <end position="270"/>
    </location>
</feature>
<feature type="region of interest" description="Disordered" evidence="1">
    <location>
        <begin position="268"/>
        <end position="289"/>
    </location>
</feature>
<feature type="transmembrane region" description="Helical" evidence="2">
    <location>
        <begin position="169"/>
        <end position="186"/>
    </location>
</feature>
<dbReference type="OrthoDB" id="9980831at2"/>
<dbReference type="RefSeq" id="WP_025901818.1">
    <property type="nucleotide sequence ID" value="NZ_ATMJ01000084.1"/>
</dbReference>
<feature type="transmembrane region" description="Helical" evidence="2">
    <location>
        <begin position="53"/>
        <end position="76"/>
    </location>
</feature>